<evidence type="ECO:0000313" key="2">
    <source>
        <dbReference type="Proteomes" id="UP000475325"/>
    </source>
</evidence>
<name>A0A7C8J5H7_ORBOL</name>
<evidence type="ECO:0000313" key="1">
    <source>
        <dbReference type="EMBL" id="KAF3087143.1"/>
    </source>
</evidence>
<dbReference type="Proteomes" id="UP000475325">
    <property type="component" value="Unassembled WGS sequence"/>
</dbReference>
<comment type="caution">
    <text evidence="1">The sequence shown here is derived from an EMBL/GenBank/DDBJ whole genome shotgun (WGS) entry which is preliminary data.</text>
</comment>
<dbReference type="EMBL" id="WIQW01000079">
    <property type="protein sequence ID" value="KAF3087143.1"/>
    <property type="molecule type" value="Genomic_DNA"/>
</dbReference>
<organism evidence="1 2">
    <name type="scientific">Orbilia oligospora</name>
    <name type="common">Nematode-trapping fungus</name>
    <name type="synonym">Arthrobotrys oligospora</name>
    <dbReference type="NCBI Taxonomy" id="2813651"/>
    <lineage>
        <taxon>Eukaryota</taxon>
        <taxon>Fungi</taxon>
        <taxon>Dikarya</taxon>
        <taxon>Ascomycota</taxon>
        <taxon>Pezizomycotina</taxon>
        <taxon>Orbiliomycetes</taxon>
        <taxon>Orbiliales</taxon>
        <taxon>Orbiliaceae</taxon>
        <taxon>Orbilia</taxon>
    </lineage>
</organism>
<accession>A0A7C8J5H7</accession>
<dbReference type="AlphaFoldDB" id="A0A7C8J5H7"/>
<gene>
    <name evidence="1" type="ORF">TWF102_010662</name>
</gene>
<protein>
    <submittedName>
        <fullName evidence="1">Uncharacterized protein</fullName>
    </submittedName>
</protein>
<sequence length="108" mass="12227">MFPETGFTGVEVCRELCLKAGSKHTPSAQFAGTNRQASGLCRYPENEKKRISNVENPTRQCTKCGKFAKLVEVGFFLCKGKYKTWWPSLRPNRYQGNGTKYVQGRKEA</sequence>
<reference evidence="1 2" key="1">
    <citation type="submission" date="2019-06" db="EMBL/GenBank/DDBJ databases">
        <authorList>
            <person name="Palmer J.M."/>
        </authorList>
    </citation>
    <scope>NUCLEOTIDE SEQUENCE [LARGE SCALE GENOMIC DNA]</scope>
    <source>
        <strain evidence="1 2">TWF102</strain>
    </source>
</reference>
<proteinExistence type="predicted"/>